<keyword evidence="2" id="KW-1185">Reference proteome</keyword>
<sequence>MADTVITLPSDLQIKAKNKVFAIVSELEYENFQRKTTSSKDQASVLTNSSHVSCDFEKQLFNPSTSTSTQGLTLNQAQKLQTDSENIDLDSAMADTVLTLPSDLQIKAKNKVFAIVSELEYENFQRKTTSSKDQASVLTNSSNVSCDFEKQLIIQVHLPALKD</sequence>
<proteinExistence type="predicted"/>
<gene>
    <name evidence="1" type="primary">HaOG215527</name>
    <name evidence="1" type="ORF">B5X24_HaOG215527</name>
</gene>
<protein>
    <recommendedName>
        <fullName evidence="3">BESS domain-containing protein</fullName>
    </recommendedName>
</protein>
<accession>A0A2W1BG19</accession>
<dbReference type="OrthoDB" id="8062432at2759"/>
<evidence type="ECO:0000313" key="2">
    <source>
        <dbReference type="Proteomes" id="UP000249218"/>
    </source>
</evidence>
<evidence type="ECO:0000313" key="1">
    <source>
        <dbReference type="EMBL" id="PZC70603.1"/>
    </source>
</evidence>
<dbReference type="AlphaFoldDB" id="A0A2W1BG19"/>
<organism evidence="1 2">
    <name type="scientific">Helicoverpa armigera</name>
    <name type="common">Cotton bollworm</name>
    <name type="synonym">Heliothis armigera</name>
    <dbReference type="NCBI Taxonomy" id="29058"/>
    <lineage>
        <taxon>Eukaryota</taxon>
        <taxon>Metazoa</taxon>
        <taxon>Ecdysozoa</taxon>
        <taxon>Arthropoda</taxon>
        <taxon>Hexapoda</taxon>
        <taxon>Insecta</taxon>
        <taxon>Pterygota</taxon>
        <taxon>Neoptera</taxon>
        <taxon>Endopterygota</taxon>
        <taxon>Lepidoptera</taxon>
        <taxon>Glossata</taxon>
        <taxon>Ditrysia</taxon>
        <taxon>Noctuoidea</taxon>
        <taxon>Noctuidae</taxon>
        <taxon>Heliothinae</taxon>
        <taxon>Helicoverpa</taxon>
    </lineage>
</organism>
<name>A0A2W1BG19_HELAM</name>
<evidence type="ECO:0008006" key="3">
    <source>
        <dbReference type="Google" id="ProtNLM"/>
    </source>
</evidence>
<dbReference type="EMBL" id="KZ150527">
    <property type="protein sequence ID" value="PZC70603.1"/>
    <property type="molecule type" value="Genomic_DNA"/>
</dbReference>
<reference evidence="1 2" key="1">
    <citation type="journal article" date="2017" name="BMC Biol.">
        <title>Genomic innovations, transcriptional plasticity and gene loss underlying the evolution and divergence of two highly polyphagous and invasive Helicoverpa pest species.</title>
        <authorList>
            <person name="Pearce S.L."/>
            <person name="Clarke D.F."/>
            <person name="East P.D."/>
            <person name="Elfekih S."/>
            <person name="Gordon K.H."/>
            <person name="Jermiin L.S."/>
            <person name="McGaughran A."/>
            <person name="Oakeshott J.G."/>
            <person name="Papanikolaou A."/>
            <person name="Perera O.P."/>
            <person name="Rane R.V."/>
            <person name="Richards S."/>
            <person name="Tay W.T."/>
            <person name="Walsh T.K."/>
            <person name="Anderson A."/>
            <person name="Anderson C.J."/>
            <person name="Asgari S."/>
            <person name="Board P.G."/>
            <person name="Bretschneider A."/>
            <person name="Campbell P.M."/>
            <person name="Chertemps T."/>
            <person name="Christeller J.T."/>
            <person name="Coppin C.W."/>
            <person name="Downes S.J."/>
            <person name="Duan G."/>
            <person name="Farnsworth C.A."/>
            <person name="Good R.T."/>
            <person name="Han L.B."/>
            <person name="Han Y.C."/>
            <person name="Hatje K."/>
            <person name="Horne I."/>
            <person name="Huang Y.P."/>
            <person name="Hughes D.S."/>
            <person name="Jacquin-Joly E."/>
            <person name="James W."/>
            <person name="Jhangiani S."/>
            <person name="Kollmar M."/>
            <person name="Kuwar S.S."/>
            <person name="Li S."/>
            <person name="Liu N.Y."/>
            <person name="Maibeche M.T."/>
            <person name="Miller J.R."/>
            <person name="Montagne N."/>
            <person name="Perry T."/>
            <person name="Qu J."/>
            <person name="Song S.V."/>
            <person name="Sutton G.G."/>
            <person name="Vogel H."/>
            <person name="Walenz B.P."/>
            <person name="Xu W."/>
            <person name="Zhang H.J."/>
            <person name="Zou Z."/>
            <person name="Batterham P."/>
            <person name="Edwards O.R."/>
            <person name="Feyereisen R."/>
            <person name="Gibbs R.A."/>
            <person name="Heckel D.G."/>
            <person name="McGrath A."/>
            <person name="Robin C."/>
            <person name="Scherer S.E."/>
            <person name="Worley K.C."/>
            <person name="Wu Y.D."/>
        </authorList>
    </citation>
    <scope>NUCLEOTIDE SEQUENCE [LARGE SCALE GENOMIC DNA]</scope>
    <source>
        <strain evidence="1">Harm_GR_Male_#8</strain>
        <tissue evidence="1">Whole organism</tissue>
    </source>
</reference>
<dbReference type="Proteomes" id="UP000249218">
    <property type="component" value="Unassembled WGS sequence"/>
</dbReference>